<evidence type="ECO:0000313" key="1">
    <source>
        <dbReference type="EMBL" id="KAJ9110561.1"/>
    </source>
</evidence>
<gene>
    <name evidence="1" type="ORF">QFC20_002890</name>
</gene>
<sequence length="130" mass="13831">MTLINHLSRQGLVAAARLSANPRNTRSLFGFSWFGADKSNTPGTSNSAPTPSTPPKNASTLQSTSTPTSDHHGEKKAAAVAKASALAKRDEEVRQKLLDMDGGSAGFEFEDGKPAGGQGRETKRNMFRIM</sequence>
<protein>
    <submittedName>
        <fullName evidence="1">Uncharacterized protein</fullName>
    </submittedName>
</protein>
<name>A0ACC2WIB6_9TREE</name>
<evidence type="ECO:0000313" key="2">
    <source>
        <dbReference type="Proteomes" id="UP001230649"/>
    </source>
</evidence>
<comment type="caution">
    <text evidence="1">The sequence shown here is derived from an EMBL/GenBank/DDBJ whole genome shotgun (WGS) entry which is preliminary data.</text>
</comment>
<reference evidence="1" key="1">
    <citation type="submission" date="2023-04" db="EMBL/GenBank/DDBJ databases">
        <title>Draft Genome sequencing of Naganishia species isolated from polar environments using Oxford Nanopore Technology.</title>
        <authorList>
            <person name="Leo P."/>
            <person name="Venkateswaran K."/>
        </authorList>
    </citation>
    <scope>NUCLEOTIDE SEQUENCE</scope>
    <source>
        <strain evidence="1">MNA-CCFEE 5262</strain>
    </source>
</reference>
<organism evidence="1 2">
    <name type="scientific">Naganishia adeliensis</name>
    <dbReference type="NCBI Taxonomy" id="92952"/>
    <lineage>
        <taxon>Eukaryota</taxon>
        <taxon>Fungi</taxon>
        <taxon>Dikarya</taxon>
        <taxon>Basidiomycota</taxon>
        <taxon>Agaricomycotina</taxon>
        <taxon>Tremellomycetes</taxon>
        <taxon>Filobasidiales</taxon>
        <taxon>Filobasidiaceae</taxon>
        <taxon>Naganishia</taxon>
    </lineage>
</organism>
<proteinExistence type="predicted"/>
<keyword evidence="2" id="KW-1185">Reference proteome</keyword>
<dbReference type="Proteomes" id="UP001230649">
    <property type="component" value="Unassembled WGS sequence"/>
</dbReference>
<dbReference type="EMBL" id="JASBWS010000023">
    <property type="protein sequence ID" value="KAJ9110561.1"/>
    <property type="molecule type" value="Genomic_DNA"/>
</dbReference>
<accession>A0ACC2WIB6</accession>